<protein>
    <submittedName>
        <fullName evidence="1">Uncharacterized protein</fullName>
    </submittedName>
</protein>
<keyword evidence="2" id="KW-1185">Reference proteome</keyword>
<organism evidence="1 2">
    <name type="scientific">Brenthis ino</name>
    <name type="common">lesser marbled fritillary</name>
    <dbReference type="NCBI Taxonomy" id="405034"/>
    <lineage>
        <taxon>Eukaryota</taxon>
        <taxon>Metazoa</taxon>
        <taxon>Ecdysozoa</taxon>
        <taxon>Arthropoda</taxon>
        <taxon>Hexapoda</taxon>
        <taxon>Insecta</taxon>
        <taxon>Pterygota</taxon>
        <taxon>Neoptera</taxon>
        <taxon>Endopterygota</taxon>
        <taxon>Lepidoptera</taxon>
        <taxon>Glossata</taxon>
        <taxon>Ditrysia</taxon>
        <taxon>Papilionoidea</taxon>
        <taxon>Nymphalidae</taxon>
        <taxon>Heliconiinae</taxon>
        <taxon>Argynnini</taxon>
        <taxon>Brenthis</taxon>
    </lineage>
</organism>
<dbReference type="EMBL" id="OV170230">
    <property type="protein sequence ID" value="CAH0715505.1"/>
    <property type="molecule type" value="Genomic_DNA"/>
</dbReference>
<dbReference type="OrthoDB" id="5953973at2759"/>
<dbReference type="AlphaFoldDB" id="A0A8J9UVR1"/>
<sequence length="564" mass="62859">MMSSPSMELQVEEAPLALRRLWNLTRARLAGTSTALDEEPALVETLPSAQELDVTPKSCIPVPSDYESDGEEAFPELELHRCDYICCECLIKINLIGEKSEITTRPLWVDSAYEKEVLLDASTLGDVPAVYRVPAPAPHQMPVIGVYIDPRVRTGFRYKIRPMQTLDAPPLSVKPRYLFDAKALLLQSIGRGFARRLTFEPHNSSLNENNNYFWTDSRPEGFVFEIEAVSIGDKFTIYDANHEPQGILEIVQQQKNQIEIDQKICEDGSIEKKVKINTLCKVEWYENDGITKLVPVTGVAILKKGRGNAAVVRIVNVAIGIKQLKKGYELKPGIKSSSRRITVNGSDIKDIPCQYTVVGLERYELPVIGTFVDSRIIPGFYYRVRPATSRRHLFEGRSLLLQSIGMGYGKRITFKPDTLNAPENYFWSDSHPEGLGMEPRAVHPNMKFTITGNGGLLGEASVFRADLPQIEEKTEYVDVPGKKGKAVEKYIQVDVTCHVKLATTGGGSVDSEVHLMKVSGTAVVRKEPGQTTAKLLKVFNVGLDSQLNLLFAHSQTELTFHPMP</sequence>
<gene>
    <name evidence="1" type="ORF">BINO364_LOCUS2423</name>
</gene>
<proteinExistence type="predicted"/>
<dbReference type="Proteomes" id="UP000838878">
    <property type="component" value="Chromosome 10"/>
</dbReference>
<evidence type="ECO:0000313" key="1">
    <source>
        <dbReference type="EMBL" id="CAH0715505.1"/>
    </source>
</evidence>
<name>A0A8J9UVR1_9NEOP</name>
<feature type="non-terminal residue" evidence="1">
    <location>
        <position position="564"/>
    </location>
</feature>
<evidence type="ECO:0000313" key="2">
    <source>
        <dbReference type="Proteomes" id="UP000838878"/>
    </source>
</evidence>
<accession>A0A8J9UVR1</accession>
<reference evidence="1" key="1">
    <citation type="submission" date="2021-12" db="EMBL/GenBank/DDBJ databases">
        <authorList>
            <person name="Martin H S."/>
        </authorList>
    </citation>
    <scope>NUCLEOTIDE SEQUENCE</scope>
</reference>